<accession>A0A8J7YY45</accession>
<keyword evidence="1" id="KW-0378">Hydrolase</keyword>
<evidence type="ECO:0000313" key="1">
    <source>
        <dbReference type="EMBL" id="MBX8645019.1"/>
    </source>
</evidence>
<name>A0A8J7YY45_9ARCH</name>
<reference evidence="1" key="1">
    <citation type="submission" date="2021-05" db="EMBL/GenBank/DDBJ databases">
        <title>Genomic insights into ecological role and evolution of a novel Thermoplasmata order Candidatus Sysuiplasmatales.</title>
        <authorList>
            <person name="Yuan Y."/>
        </authorList>
    </citation>
    <scope>NUCLEOTIDE SEQUENCE</scope>
    <source>
        <strain evidence="1">TUT19-bin139</strain>
    </source>
</reference>
<comment type="caution">
    <text evidence="1">The sequence shown here is derived from an EMBL/GenBank/DDBJ whole genome shotgun (WGS) entry which is preliminary data.</text>
</comment>
<feature type="non-terminal residue" evidence="1">
    <location>
        <position position="70"/>
    </location>
</feature>
<proteinExistence type="predicted"/>
<dbReference type="EMBL" id="JAHEAC010000146">
    <property type="protein sequence ID" value="MBX8645019.1"/>
    <property type="molecule type" value="Genomic_DNA"/>
</dbReference>
<keyword evidence="1" id="KW-0540">Nuclease</keyword>
<gene>
    <name evidence="1" type="ORF">KIY12_09940</name>
</gene>
<protein>
    <submittedName>
        <fullName evidence="1">Endonuclease IV</fullName>
    </submittedName>
</protein>
<organism evidence="1 2">
    <name type="scientific">Candidatus Sysuiplasma superficiale</name>
    <dbReference type="NCBI Taxonomy" id="2823368"/>
    <lineage>
        <taxon>Archaea</taxon>
        <taxon>Methanobacteriati</taxon>
        <taxon>Thermoplasmatota</taxon>
        <taxon>Thermoplasmata</taxon>
        <taxon>Candidatus Sysuiplasmatales</taxon>
        <taxon>Candidatus Sysuiplasmataceae</taxon>
        <taxon>Candidatus Sysuiplasma</taxon>
    </lineage>
</organism>
<dbReference type="Proteomes" id="UP000750197">
    <property type="component" value="Unassembled WGS sequence"/>
</dbReference>
<keyword evidence="1" id="KW-0255">Endonuclease</keyword>
<dbReference type="GO" id="GO:0004519">
    <property type="term" value="F:endonuclease activity"/>
    <property type="evidence" value="ECO:0007669"/>
    <property type="project" value="UniProtKB-KW"/>
</dbReference>
<evidence type="ECO:0000313" key="2">
    <source>
        <dbReference type="Proteomes" id="UP000750197"/>
    </source>
</evidence>
<sequence length="70" mass="7755">MIRYGPSGIPLSCKGRTLFDGIEDVHLLGLTALEVQMIRTNVSSRLPDDEEIGRTPAELETDMIVQIERG</sequence>
<dbReference type="AlphaFoldDB" id="A0A8J7YY45"/>